<name>A0A4R1CLC4_9ACTN</name>
<evidence type="ECO:0000313" key="2">
    <source>
        <dbReference type="Proteomes" id="UP000295453"/>
    </source>
</evidence>
<reference evidence="1 2" key="1">
    <citation type="submission" date="2019-03" db="EMBL/GenBank/DDBJ databases">
        <authorList>
            <person name="Kim M.K.M."/>
        </authorList>
    </citation>
    <scope>NUCLEOTIDE SEQUENCE [LARGE SCALE GENOMIC DNA]</scope>
    <source>
        <strain evidence="1 2">18JY15-6</strain>
    </source>
</reference>
<dbReference type="GO" id="GO:0008233">
    <property type="term" value="F:peptidase activity"/>
    <property type="evidence" value="ECO:0007669"/>
    <property type="project" value="UniProtKB-KW"/>
</dbReference>
<dbReference type="OrthoDB" id="5732461at2"/>
<gene>
    <name evidence="1" type="ORF">EPD65_01325</name>
</gene>
<keyword evidence="1" id="KW-0645">Protease</keyword>
<protein>
    <submittedName>
        <fullName evidence="1">Serine protease</fullName>
    </submittedName>
</protein>
<accession>A0A4R1CLC4</accession>
<proteinExistence type="predicted"/>
<dbReference type="GO" id="GO:0006508">
    <property type="term" value="P:proteolysis"/>
    <property type="evidence" value="ECO:0007669"/>
    <property type="project" value="UniProtKB-KW"/>
</dbReference>
<dbReference type="AlphaFoldDB" id="A0A4R1CLC4"/>
<evidence type="ECO:0000313" key="1">
    <source>
        <dbReference type="EMBL" id="TCJ31265.1"/>
    </source>
</evidence>
<keyword evidence="1" id="KW-0378">Hydrolase</keyword>
<comment type="caution">
    <text evidence="1">The sequence shown here is derived from an EMBL/GenBank/DDBJ whole genome shotgun (WGS) entry which is preliminary data.</text>
</comment>
<dbReference type="Proteomes" id="UP000295453">
    <property type="component" value="Unassembled WGS sequence"/>
</dbReference>
<dbReference type="EMBL" id="SJZJ01000001">
    <property type="protein sequence ID" value="TCJ31265.1"/>
    <property type="molecule type" value="Genomic_DNA"/>
</dbReference>
<keyword evidence="2" id="KW-1185">Reference proteome</keyword>
<organism evidence="1 2">
    <name type="scientific">Nocardioides jejuensis</name>
    <dbReference type="NCBI Taxonomy" id="2502782"/>
    <lineage>
        <taxon>Bacteria</taxon>
        <taxon>Bacillati</taxon>
        <taxon>Actinomycetota</taxon>
        <taxon>Actinomycetes</taxon>
        <taxon>Propionibacteriales</taxon>
        <taxon>Nocardioidaceae</taxon>
        <taxon>Nocardioides</taxon>
    </lineage>
</organism>
<sequence>MFTGDAQCTANFVFTDDAHRVYVGYAAHCAGTGDSNDINGCTTRSLAMGTPVTFGTGAGLLTSGTTTGSGRLVYSSWHTMQARHEKSAIRCAYNDFALVRVDAASVGKVNPSMPKTGGPVGLDTDGVPVGSTLYTYGASSMKLGGNGSARTARKTATEGSGWEHVVRGGTGIPGDSGSGYLGPDGRAVGVLSTLAFGLSGTSNGVGDLSRELAYAQAHAGISGLRLVPGTVRFHTS</sequence>
<dbReference type="InterPro" id="IPR009003">
    <property type="entry name" value="Peptidase_S1_PA"/>
</dbReference>
<dbReference type="SUPFAM" id="SSF50494">
    <property type="entry name" value="Trypsin-like serine proteases"/>
    <property type="match status" value="1"/>
</dbReference>